<sequence>MASSSSRRGKRVTPIERHASPSGCISDEEKQSNFICFLEFKEVIRHKFLSLLFFHNEGFMFQEWLIYQGLAKLIEMDGDYYPYLARSGNHVQLTTEDVFLLHALRAKLPTNWISIISDHMAKITKQKVYHLPYPIFISKVLRHHDIDFTNEVSLGCSKKSMIEKLALHHMGFRKN</sequence>
<dbReference type="EMBL" id="CP144700">
    <property type="protein sequence ID" value="WVZ22500.1"/>
    <property type="molecule type" value="Genomic_DNA"/>
</dbReference>
<keyword evidence="3" id="KW-1185">Reference proteome</keyword>
<gene>
    <name evidence="2" type="ORF">V8G54_001044</name>
</gene>
<evidence type="ECO:0000313" key="2">
    <source>
        <dbReference type="EMBL" id="WVZ22500.1"/>
    </source>
</evidence>
<organism evidence="2 3">
    <name type="scientific">Vigna mungo</name>
    <name type="common">Black gram</name>
    <name type="synonym">Phaseolus mungo</name>
    <dbReference type="NCBI Taxonomy" id="3915"/>
    <lineage>
        <taxon>Eukaryota</taxon>
        <taxon>Viridiplantae</taxon>
        <taxon>Streptophyta</taxon>
        <taxon>Embryophyta</taxon>
        <taxon>Tracheophyta</taxon>
        <taxon>Spermatophyta</taxon>
        <taxon>Magnoliopsida</taxon>
        <taxon>eudicotyledons</taxon>
        <taxon>Gunneridae</taxon>
        <taxon>Pentapetalae</taxon>
        <taxon>rosids</taxon>
        <taxon>fabids</taxon>
        <taxon>Fabales</taxon>
        <taxon>Fabaceae</taxon>
        <taxon>Papilionoideae</taxon>
        <taxon>50 kb inversion clade</taxon>
        <taxon>NPAAA clade</taxon>
        <taxon>indigoferoid/millettioid clade</taxon>
        <taxon>Phaseoleae</taxon>
        <taxon>Vigna</taxon>
    </lineage>
</organism>
<feature type="region of interest" description="Disordered" evidence="1">
    <location>
        <begin position="1"/>
        <end position="24"/>
    </location>
</feature>
<evidence type="ECO:0000313" key="3">
    <source>
        <dbReference type="Proteomes" id="UP001374535"/>
    </source>
</evidence>
<name>A0AAQ3P6D3_VIGMU</name>
<reference evidence="2 3" key="1">
    <citation type="journal article" date="2023" name="Life. Sci Alliance">
        <title>Evolutionary insights into 3D genome organization and epigenetic landscape of Vigna mungo.</title>
        <authorList>
            <person name="Junaid A."/>
            <person name="Singh B."/>
            <person name="Bhatia S."/>
        </authorList>
    </citation>
    <scope>NUCLEOTIDE SEQUENCE [LARGE SCALE GENOMIC DNA]</scope>
    <source>
        <strain evidence="2">Urdbean</strain>
    </source>
</reference>
<proteinExistence type="predicted"/>
<protein>
    <submittedName>
        <fullName evidence="2">Uncharacterized protein</fullName>
    </submittedName>
</protein>
<dbReference type="Proteomes" id="UP001374535">
    <property type="component" value="Chromosome 1"/>
</dbReference>
<dbReference type="AlphaFoldDB" id="A0AAQ3P6D3"/>
<accession>A0AAQ3P6D3</accession>
<evidence type="ECO:0000256" key="1">
    <source>
        <dbReference type="SAM" id="MobiDB-lite"/>
    </source>
</evidence>